<dbReference type="CDD" id="cd16787">
    <property type="entry name" value="mRING-HC-C3HC5_CGRF1"/>
    <property type="match status" value="1"/>
</dbReference>
<organism evidence="17 18">
    <name type="scientific">Paramormyrops kingsleyae</name>
    <dbReference type="NCBI Taxonomy" id="1676925"/>
    <lineage>
        <taxon>Eukaryota</taxon>
        <taxon>Metazoa</taxon>
        <taxon>Chordata</taxon>
        <taxon>Craniata</taxon>
        <taxon>Vertebrata</taxon>
        <taxon>Euteleostomi</taxon>
        <taxon>Actinopterygii</taxon>
        <taxon>Neopterygii</taxon>
        <taxon>Teleostei</taxon>
        <taxon>Osteoglossocephala</taxon>
        <taxon>Osteoglossomorpha</taxon>
        <taxon>Osteoglossiformes</taxon>
        <taxon>Mormyridae</taxon>
        <taxon>Paramormyrops</taxon>
    </lineage>
</organism>
<evidence type="ECO:0000256" key="8">
    <source>
        <dbReference type="ARBA" id="ARBA00023242"/>
    </source>
</evidence>
<dbReference type="GO" id="GO:0005634">
    <property type="term" value="C:nucleus"/>
    <property type="evidence" value="ECO:0007669"/>
    <property type="project" value="UniProtKB-SubCell"/>
</dbReference>
<sequence>MAAGFLVMLYEYCPPFYISIVSLCFIITVAMVLGWFGFDVPIILRSSDDADSVANIPEKRMVQVTNPFALELGSAPSSVTGGVVLRPRCLEECTLSCYWGCGIQGLQAALHAHRCGPPISTPQRFQEALHFQYQHVQTFHIETEDPGERLTQMPASLGISHFGVLPRACYPLVVLLTLAEPDTRDIYNIVASVTVVHVPDEKYQLSERILFQYLLTVQGNMYELKPLFMSTGDGSQAESTDPAPDTEQERPNEAGGPQTGTTQEDEDEDEGAAPGAGRDCVVCQNAPVNRVLLPCRHTCLCDGCVSRVQHCPMCRAFVLEAFALCRRPLEDEQEGHHRGE</sequence>
<reference evidence="17" key="1">
    <citation type="submission" date="2025-08" db="UniProtKB">
        <authorList>
            <consortium name="Ensembl"/>
        </authorList>
    </citation>
    <scope>IDENTIFICATION</scope>
</reference>
<protein>
    <recommendedName>
        <fullName evidence="11">Cell growth regulator with RING finger domain protein 1</fullName>
    </recommendedName>
    <alternativeName>
        <fullName evidence="12">Cell growth regulatory gene 19 protein</fullName>
    </alternativeName>
</protein>
<dbReference type="GO" id="GO:0030308">
    <property type="term" value="P:negative regulation of cell growth"/>
    <property type="evidence" value="ECO:0007669"/>
    <property type="project" value="TreeGrafter"/>
</dbReference>
<keyword evidence="5" id="KW-0338">Growth arrest</keyword>
<evidence type="ECO:0000256" key="10">
    <source>
        <dbReference type="ARBA" id="ARBA00054111"/>
    </source>
</evidence>
<dbReference type="PROSITE" id="PS50089">
    <property type="entry name" value="ZF_RING_2"/>
    <property type="match status" value="1"/>
</dbReference>
<proteinExistence type="predicted"/>
<dbReference type="Gene3D" id="3.30.40.10">
    <property type="entry name" value="Zinc/RING finger domain, C3HC4 (zinc finger)"/>
    <property type="match status" value="1"/>
</dbReference>
<dbReference type="SUPFAM" id="SSF57850">
    <property type="entry name" value="RING/U-box"/>
    <property type="match status" value="1"/>
</dbReference>
<evidence type="ECO:0000256" key="13">
    <source>
        <dbReference type="PROSITE-ProRule" id="PRU00175"/>
    </source>
</evidence>
<comment type="subcellular location">
    <subcellularLocation>
        <location evidence="2">Endoplasmic reticulum</location>
    </subcellularLocation>
    <subcellularLocation>
        <location evidence="1">Nucleus</location>
    </subcellularLocation>
</comment>
<dbReference type="AlphaFoldDB" id="A0A3B3QHZ9"/>
<dbReference type="Proteomes" id="UP000261540">
    <property type="component" value="Unplaced"/>
</dbReference>
<keyword evidence="15" id="KW-0812">Transmembrane</keyword>
<evidence type="ECO:0000313" key="18">
    <source>
        <dbReference type="Proteomes" id="UP000261540"/>
    </source>
</evidence>
<dbReference type="Pfam" id="PF13920">
    <property type="entry name" value="zf-C3HC4_3"/>
    <property type="match status" value="1"/>
</dbReference>
<evidence type="ECO:0000256" key="2">
    <source>
        <dbReference type="ARBA" id="ARBA00004240"/>
    </source>
</evidence>
<keyword evidence="15" id="KW-0472">Membrane</keyword>
<evidence type="ECO:0000259" key="16">
    <source>
        <dbReference type="PROSITE" id="PS50089"/>
    </source>
</evidence>
<dbReference type="InterPro" id="IPR001841">
    <property type="entry name" value="Znf_RING"/>
</dbReference>
<keyword evidence="3" id="KW-0479">Metal-binding</keyword>
<feature type="transmembrane region" description="Helical" evidence="15">
    <location>
        <begin position="16"/>
        <end position="38"/>
    </location>
</feature>
<keyword evidence="18" id="KW-1185">Reference proteome</keyword>
<evidence type="ECO:0000313" key="17">
    <source>
        <dbReference type="Ensembl" id="ENSPKIP00000005205.1"/>
    </source>
</evidence>
<keyword evidence="7" id="KW-0862">Zinc</keyword>
<keyword evidence="4 13" id="KW-0863">Zinc-finger</keyword>
<dbReference type="PANTHER" id="PTHR15379">
    <property type="entry name" value="CELL GROWTH REGULATOR WITH RING FINGER DOMAIN PROTEIN 1"/>
    <property type="match status" value="1"/>
</dbReference>
<dbReference type="FunFam" id="3.30.40.10:FF:000421">
    <property type="entry name" value="Cell growth regulator with ring finger domain 1"/>
    <property type="match status" value="1"/>
</dbReference>
<dbReference type="GO" id="GO:0051726">
    <property type="term" value="P:regulation of cell cycle"/>
    <property type="evidence" value="ECO:0007669"/>
    <property type="project" value="UniProtKB-KW"/>
</dbReference>
<comment type="function">
    <text evidence="10">Able to inhibit growth in several cell lines.</text>
</comment>
<dbReference type="InterPro" id="IPR013083">
    <property type="entry name" value="Znf_RING/FYVE/PHD"/>
</dbReference>
<evidence type="ECO:0000256" key="14">
    <source>
        <dbReference type="SAM" id="MobiDB-lite"/>
    </source>
</evidence>
<keyword evidence="15" id="KW-1133">Transmembrane helix</keyword>
<dbReference type="GO" id="GO:0008270">
    <property type="term" value="F:zinc ion binding"/>
    <property type="evidence" value="ECO:0007669"/>
    <property type="project" value="UniProtKB-KW"/>
</dbReference>
<evidence type="ECO:0000256" key="3">
    <source>
        <dbReference type="ARBA" id="ARBA00022723"/>
    </source>
</evidence>
<evidence type="ECO:0000256" key="11">
    <source>
        <dbReference type="ARBA" id="ARBA00070853"/>
    </source>
</evidence>
<dbReference type="RefSeq" id="XP_023698945.1">
    <property type="nucleotide sequence ID" value="XM_023843177.2"/>
</dbReference>
<evidence type="ECO:0000256" key="4">
    <source>
        <dbReference type="ARBA" id="ARBA00022771"/>
    </source>
</evidence>
<keyword evidence="9" id="KW-0131">Cell cycle</keyword>
<dbReference type="PANTHER" id="PTHR15379:SF2">
    <property type="entry name" value="CELL GROWTH REGULATOR WITH RING FINGER DOMAIN PROTEIN 1"/>
    <property type="match status" value="1"/>
</dbReference>
<dbReference type="Ensembl" id="ENSPKIT00000029199.1">
    <property type="protein sequence ID" value="ENSPKIP00000005205.1"/>
    <property type="gene ID" value="ENSPKIG00000021984.1"/>
</dbReference>
<name>A0A3B3QHZ9_9TELE</name>
<keyword evidence="6" id="KW-0256">Endoplasmic reticulum</keyword>
<dbReference type="STRING" id="1676925.ENSPKIP00000005205"/>
<feature type="region of interest" description="Disordered" evidence="14">
    <location>
        <begin position="229"/>
        <end position="275"/>
    </location>
</feature>
<evidence type="ECO:0000256" key="9">
    <source>
        <dbReference type="ARBA" id="ARBA00023306"/>
    </source>
</evidence>
<dbReference type="GeneID" id="111859965"/>
<dbReference type="KEGG" id="pki:111859965"/>
<evidence type="ECO:0000256" key="5">
    <source>
        <dbReference type="ARBA" id="ARBA00022810"/>
    </source>
</evidence>
<evidence type="ECO:0000256" key="12">
    <source>
        <dbReference type="ARBA" id="ARBA00077522"/>
    </source>
</evidence>
<evidence type="ECO:0000256" key="1">
    <source>
        <dbReference type="ARBA" id="ARBA00004123"/>
    </source>
</evidence>
<dbReference type="CTD" id="10668"/>
<dbReference type="OrthoDB" id="10251219at2759"/>
<keyword evidence="8" id="KW-0539">Nucleus</keyword>
<dbReference type="GO" id="GO:0005783">
    <property type="term" value="C:endoplasmic reticulum"/>
    <property type="evidence" value="ECO:0007669"/>
    <property type="project" value="UniProtKB-SubCell"/>
</dbReference>
<evidence type="ECO:0000256" key="6">
    <source>
        <dbReference type="ARBA" id="ARBA00022824"/>
    </source>
</evidence>
<feature type="domain" description="RING-type" evidence="16">
    <location>
        <begin position="280"/>
        <end position="315"/>
    </location>
</feature>
<reference evidence="17" key="2">
    <citation type="submission" date="2025-09" db="UniProtKB">
        <authorList>
            <consortium name="Ensembl"/>
        </authorList>
    </citation>
    <scope>IDENTIFICATION</scope>
</reference>
<evidence type="ECO:0000256" key="7">
    <source>
        <dbReference type="ARBA" id="ARBA00022833"/>
    </source>
</evidence>
<accession>A0A3B3QHZ9</accession>
<dbReference type="InterPro" id="IPR042496">
    <property type="entry name" value="CGRF1"/>
</dbReference>
<dbReference type="GeneTree" id="ENSGT00390000004542"/>
<evidence type="ECO:0000256" key="15">
    <source>
        <dbReference type="SAM" id="Phobius"/>
    </source>
</evidence>